<keyword evidence="6" id="KW-0472">Membrane</keyword>
<dbReference type="PANTHER" id="PTHR35093">
    <property type="entry name" value="OUTER MEMBRANE PROTEIN NMB0088-RELATED"/>
    <property type="match status" value="1"/>
</dbReference>
<evidence type="ECO:0000256" key="5">
    <source>
        <dbReference type="ARBA" id="ARBA00022729"/>
    </source>
</evidence>
<keyword evidence="4" id="KW-0812">Transmembrane</keyword>
<proteinExistence type="inferred from homology"/>
<evidence type="ECO:0000256" key="4">
    <source>
        <dbReference type="ARBA" id="ARBA00022692"/>
    </source>
</evidence>
<dbReference type="GO" id="GO:0009279">
    <property type="term" value="C:cell outer membrane"/>
    <property type="evidence" value="ECO:0007669"/>
    <property type="project" value="UniProtKB-SubCell"/>
</dbReference>
<evidence type="ECO:0000256" key="2">
    <source>
        <dbReference type="ARBA" id="ARBA00008163"/>
    </source>
</evidence>
<evidence type="ECO:0000256" key="1">
    <source>
        <dbReference type="ARBA" id="ARBA00004571"/>
    </source>
</evidence>
<reference evidence="9 10" key="1">
    <citation type="submission" date="2017-03" db="EMBL/GenBank/DDBJ databases">
        <authorList>
            <person name="Afonso C.L."/>
            <person name="Miller P.J."/>
            <person name="Scott M.A."/>
            <person name="Spackman E."/>
            <person name="Goraichik I."/>
            <person name="Dimitrov K.M."/>
            <person name="Suarez D.L."/>
            <person name="Swayne D.E."/>
        </authorList>
    </citation>
    <scope>NUCLEOTIDE SEQUENCE [LARGE SCALE GENOMIC DNA]</scope>
    <source>
        <strain evidence="9 10">CECT 7066</strain>
    </source>
</reference>
<sequence>MKKLLAGAAVLALCPSAAMAVGLDRSGQPVDILFEDGNYFELSFGRVFPSLEGEDRALAPFYAGGTAIDDVGEDFNQLGAGVKFQVAEKLSFALIADKPYGVDINYPGDGGGFAPSGLPAPFPPFLPVPPTEEGSANLGGTYADVDSSALTAMGRYEFNDNFSVHGGLRYQRLEARVGLSGFAYGPFLSGYTADFDRDYALGYAVGAAYERPDIALRVAVTYFSEIEHELDTTETTPGGSIRTSVTEITTPQAINLDFQTGLNQRTLLFGQIRYAWYEDVTVAPPYFDENSDPGIDGTSLTEIADGYSLAIGVGRALTDRLSGSVTFGYERAEDDDLVSPLAPTNGQRSIGLGLSYDVTDSFTVAGGVRYVALGDASPETGTPDTARADFSDNHAVGLGLQIGYRF</sequence>
<keyword evidence="3" id="KW-1134">Transmembrane beta strand</keyword>
<gene>
    <name evidence="9" type="ORF">PAM7066_00094</name>
</gene>
<keyword evidence="7" id="KW-0998">Cell outer membrane</keyword>
<dbReference type="Proteomes" id="UP000193870">
    <property type="component" value="Unassembled WGS sequence"/>
</dbReference>
<evidence type="ECO:0000256" key="3">
    <source>
        <dbReference type="ARBA" id="ARBA00022452"/>
    </source>
</evidence>
<organism evidence="9 10">
    <name type="scientific">Palleronia marisminoris</name>
    <dbReference type="NCBI Taxonomy" id="315423"/>
    <lineage>
        <taxon>Bacteria</taxon>
        <taxon>Pseudomonadati</taxon>
        <taxon>Pseudomonadota</taxon>
        <taxon>Alphaproteobacteria</taxon>
        <taxon>Rhodobacterales</taxon>
        <taxon>Roseobacteraceae</taxon>
        <taxon>Palleronia</taxon>
    </lineage>
</organism>
<dbReference type="OrthoDB" id="6679728at2"/>
<evidence type="ECO:0000256" key="6">
    <source>
        <dbReference type="ARBA" id="ARBA00023136"/>
    </source>
</evidence>
<dbReference type="SUPFAM" id="SSF56935">
    <property type="entry name" value="Porins"/>
    <property type="match status" value="1"/>
</dbReference>
<protein>
    <submittedName>
        <fullName evidence="9">Outer membrane protein transport protein (OMPP1/FadL/TodX)</fullName>
    </submittedName>
</protein>
<evidence type="ECO:0000256" key="7">
    <source>
        <dbReference type="ARBA" id="ARBA00023237"/>
    </source>
</evidence>
<feature type="chain" id="PRO_5010990790" evidence="8">
    <location>
        <begin position="21"/>
        <end position="406"/>
    </location>
</feature>
<dbReference type="AlphaFoldDB" id="A0A1Y5RC85"/>
<name>A0A1Y5RC85_9RHOB</name>
<dbReference type="STRING" id="315423.SAMN04488020_10192"/>
<dbReference type="PANTHER" id="PTHR35093:SF8">
    <property type="entry name" value="OUTER MEMBRANE PROTEIN NMB0088-RELATED"/>
    <property type="match status" value="1"/>
</dbReference>
<comment type="similarity">
    <text evidence="2">Belongs to the OmpP1/FadL family.</text>
</comment>
<evidence type="ECO:0000313" key="10">
    <source>
        <dbReference type="Proteomes" id="UP000193870"/>
    </source>
</evidence>
<evidence type="ECO:0000313" key="9">
    <source>
        <dbReference type="EMBL" id="SLN11285.1"/>
    </source>
</evidence>
<keyword evidence="5 8" id="KW-0732">Signal</keyword>
<dbReference type="Pfam" id="PF03349">
    <property type="entry name" value="Toluene_X"/>
    <property type="match status" value="1"/>
</dbReference>
<dbReference type="InterPro" id="IPR005017">
    <property type="entry name" value="OMPP1/FadL/TodX"/>
</dbReference>
<dbReference type="EMBL" id="FWFV01000001">
    <property type="protein sequence ID" value="SLN11285.1"/>
    <property type="molecule type" value="Genomic_DNA"/>
</dbReference>
<dbReference type="Gene3D" id="2.40.160.60">
    <property type="entry name" value="Outer membrane protein transport protein (OMPP1/FadL/TodX)"/>
    <property type="match status" value="1"/>
</dbReference>
<dbReference type="RefSeq" id="WP_085852157.1">
    <property type="nucleotide sequence ID" value="NZ_FOPF01000001.1"/>
</dbReference>
<evidence type="ECO:0000256" key="8">
    <source>
        <dbReference type="SAM" id="SignalP"/>
    </source>
</evidence>
<comment type="subcellular location">
    <subcellularLocation>
        <location evidence="1">Cell outer membrane</location>
        <topology evidence="1">Multi-pass membrane protein</topology>
    </subcellularLocation>
</comment>
<dbReference type="GO" id="GO:0015483">
    <property type="term" value="F:long-chain fatty acid transporting porin activity"/>
    <property type="evidence" value="ECO:0007669"/>
    <property type="project" value="TreeGrafter"/>
</dbReference>
<feature type="signal peptide" evidence="8">
    <location>
        <begin position="1"/>
        <end position="20"/>
    </location>
</feature>
<keyword evidence="10" id="KW-1185">Reference proteome</keyword>
<accession>A0A1Y5RC85</accession>